<organism evidence="2 3">
    <name type="scientific">Capnocytophaga leadbetteri</name>
    <dbReference type="NCBI Taxonomy" id="327575"/>
    <lineage>
        <taxon>Bacteria</taxon>
        <taxon>Pseudomonadati</taxon>
        <taxon>Bacteroidota</taxon>
        <taxon>Flavobacteriia</taxon>
        <taxon>Flavobacteriales</taxon>
        <taxon>Flavobacteriaceae</taxon>
        <taxon>Capnocytophaga</taxon>
    </lineage>
</organism>
<evidence type="ECO:0000313" key="2">
    <source>
        <dbReference type="EMBL" id="PTX08389.1"/>
    </source>
</evidence>
<accession>A0A2T5XXY1</accession>
<reference evidence="2 3" key="1">
    <citation type="submission" date="2018-04" db="EMBL/GenBank/DDBJ databases">
        <title>Genomic Encyclopedia of Archaeal and Bacterial Type Strains, Phase II (KMG-II): from individual species to whole genera.</title>
        <authorList>
            <person name="Goeker M."/>
        </authorList>
    </citation>
    <scope>NUCLEOTIDE SEQUENCE [LARGE SCALE GENOMIC DNA]</scope>
    <source>
        <strain evidence="2 3">DSM 22902</strain>
    </source>
</reference>
<dbReference type="RefSeq" id="WP_107780339.1">
    <property type="nucleotide sequence ID" value="NZ_CAJPPO010000020.1"/>
</dbReference>
<dbReference type="AlphaFoldDB" id="A0A2T5XXY1"/>
<comment type="caution">
    <text evidence="2">The sequence shown here is derived from an EMBL/GenBank/DDBJ whole genome shotgun (WGS) entry which is preliminary data.</text>
</comment>
<keyword evidence="1" id="KW-0812">Transmembrane</keyword>
<dbReference type="GeneID" id="84579460"/>
<keyword evidence="1" id="KW-0472">Membrane</keyword>
<proteinExistence type="predicted"/>
<protein>
    <submittedName>
        <fullName evidence="2">Uncharacterized protein</fullName>
    </submittedName>
</protein>
<feature type="transmembrane region" description="Helical" evidence="1">
    <location>
        <begin position="83"/>
        <end position="106"/>
    </location>
</feature>
<gene>
    <name evidence="2" type="ORF">C8P65_10151</name>
</gene>
<evidence type="ECO:0000313" key="3">
    <source>
        <dbReference type="Proteomes" id="UP000243985"/>
    </source>
</evidence>
<name>A0A2T5XXY1_9FLAO</name>
<dbReference type="Proteomes" id="UP000243985">
    <property type="component" value="Unassembled WGS sequence"/>
</dbReference>
<evidence type="ECO:0000256" key="1">
    <source>
        <dbReference type="SAM" id="Phobius"/>
    </source>
</evidence>
<keyword evidence="1" id="KW-1133">Transmembrane helix</keyword>
<sequence length="107" mass="12334">MDIANFTQITERIPQEQRDALLRIIEIKMNDDMKDLIFAIEKSTEANKMMTQQSTEAYKMMTQQLKEAYELQFQTLRTEIKTIYWVLGIVGSVLAIAVTIALAVFAK</sequence>
<dbReference type="EMBL" id="QBKG01000001">
    <property type="protein sequence ID" value="PTX08389.1"/>
    <property type="molecule type" value="Genomic_DNA"/>
</dbReference>